<dbReference type="GO" id="GO:0005829">
    <property type="term" value="C:cytosol"/>
    <property type="evidence" value="ECO:0007669"/>
    <property type="project" value="TreeGrafter"/>
</dbReference>
<dbReference type="EMBL" id="APVL01000039">
    <property type="protein sequence ID" value="EWG08499.1"/>
    <property type="molecule type" value="Genomic_DNA"/>
</dbReference>
<evidence type="ECO:0000256" key="1">
    <source>
        <dbReference type="ARBA" id="ARBA00022553"/>
    </source>
</evidence>
<dbReference type="CDD" id="cd00383">
    <property type="entry name" value="trans_reg_C"/>
    <property type="match status" value="1"/>
</dbReference>
<dbReference type="eggNOG" id="COG0745">
    <property type="taxonomic scope" value="Bacteria"/>
</dbReference>
<name>W7L9L1_CYTFI</name>
<dbReference type="PROSITE" id="PS50110">
    <property type="entry name" value="RESPONSE_REGULATORY"/>
    <property type="match status" value="1"/>
</dbReference>
<dbReference type="Proteomes" id="UP000019270">
    <property type="component" value="Unassembled WGS sequence"/>
</dbReference>
<feature type="domain" description="OmpR/PhoB-type" evidence="9">
    <location>
        <begin position="123"/>
        <end position="223"/>
    </location>
</feature>
<dbReference type="SUPFAM" id="SSF52172">
    <property type="entry name" value="CheY-like"/>
    <property type="match status" value="1"/>
</dbReference>
<sequence>MKKIMVIDNDQTTQKLLSTLLSPFYRCLQFQSATDAIEFLLQKSVSLVILDVVMPGMQDSSICTEIRKFSNVPIIILSSKREKEDIVNGFKQGADDYLTKPFNKEELLVRVEALLKRSSIVNSDSLFFQGLTWDETSFNLSFNGKSISITPKEFALVGHLLRNPNSVFSRGALLETIWKHEWQTESRTIDSHIRNIREKLRLSGFPVDLHLKTVWGVGYKWETNHS</sequence>
<keyword evidence="10" id="KW-0418">Kinase</keyword>
<keyword evidence="5" id="KW-0804">Transcription</keyword>
<reference evidence="10 11" key="2">
    <citation type="journal article" date="2016" name="Sci. Rep.">
        <title>A novel serine protease, Sep1, from Bacillus firmus DS-1 has nematicidal activity and degrades multiple intestinal-associated nematode proteins.</title>
        <authorList>
            <person name="Geng C."/>
            <person name="Nie X."/>
            <person name="Tang Z."/>
            <person name="Zhang Y."/>
            <person name="Lin J."/>
            <person name="Sun M."/>
            <person name="Peng D."/>
        </authorList>
    </citation>
    <scope>NUCLEOTIDE SEQUENCE [LARGE SCALE GENOMIC DNA]</scope>
    <source>
        <strain evidence="10 11">DS1</strain>
    </source>
</reference>
<dbReference type="InterPro" id="IPR036388">
    <property type="entry name" value="WH-like_DNA-bd_sf"/>
</dbReference>
<evidence type="ECO:0000259" key="9">
    <source>
        <dbReference type="PROSITE" id="PS51755"/>
    </source>
</evidence>
<organism evidence="10 11">
    <name type="scientific">Cytobacillus firmus DS1</name>
    <dbReference type="NCBI Taxonomy" id="1307436"/>
    <lineage>
        <taxon>Bacteria</taxon>
        <taxon>Bacillati</taxon>
        <taxon>Bacillota</taxon>
        <taxon>Bacilli</taxon>
        <taxon>Bacillales</taxon>
        <taxon>Bacillaceae</taxon>
        <taxon>Cytobacillus</taxon>
    </lineage>
</organism>
<dbReference type="PANTHER" id="PTHR48111">
    <property type="entry name" value="REGULATOR OF RPOS"/>
    <property type="match status" value="1"/>
</dbReference>
<evidence type="ECO:0000259" key="8">
    <source>
        <dbReference type="PROSITE" id="PS50110"/>
    </source>
</evidence>
<dbReference type="GO" id="GO:0006355">
    <property type="term" value="P:regulation of DNA-templated transcription"/>
    <property type="evidence" value="ECO:0007669"/>
    <property type="project" value="InterPro"/>
</dbReference>
<proteinExistence type="predicted"/>
<dbReference type="GO" id="GO:0000976">
    <property type="term" value="F:transcription cis-regulatory region binding"/>
    <property type="evidence" value="ECO:0007669"/>
    <property type="project" value="TreeGrafter"/>
</dbReference>
<dbReference type="InterPro" id="IPR011006">
    <property type="entry name" value="CheY-like_superfamily"/>
</dbReference>
<dbReference type="GO" id="GO:0032993">
    <property type="term" value="C:protein-DNA complex"/>
    <property type="evidence" value="ECO:0007669"/>
    <property type="project" value="TreeGrafter"/>
</dbReference>
<dbReference type="Pfam" id="PF00072">
    <property type="entry name" value="Response_reg"/>
    <property type="match status" value="1"/>
</dbReference>
<dbReference type="OrthoDB" id="9790442at2"/>
<gene>
    <name evidence="10" type="ORF">PBF_23869</name>
</gene>
<evidence type="ECO:0000256" key="5">
    <source>
        <dbReference type="ARBA" id="ARBA00023163"/>
    </source>
</evidence>
<accession>W7L9L1</accession>
<keyword evidence="10" id="KW-0808">Transferase</keyword>
<dbReference type="CDD" id="cd17574">
    <property type="entry name" value="REC_OmpR"/>
    <property type="match status" value="1"/>
</dbReference>
<dbReference type="InterPro" id="IPR039420">
    <property type="entry name" value="WalR-like"/>
</dbReference>
<evidence type="ECO:0000256" key="4">
    <source>
        <dbReference type="ARBA" id="ARBA00023125"/>
    </source>
</evidence>
<dbReference type="PANTHER" id="PTHR48111:SF73">
    <property type="entry name" value="ALKALINE PHOSPHATASE SYNTHESIS TRANSCRIPTIONAL REGULATORY PROTEIN PHOP"/>
    <property type="match status" value="1"/>
</dbReference>
<evidence type="ECO:0000313" key="10">
    <source>
        <dbReference type="EMBL" id="EWG08499.1"/>
    </source>
</evidence>
<reference evidence="11" key="1">
    <citation type="submission" date="2013-03" db="EMBL/GenBank/DDBJ databases">
        <title>Draft genome sequence of Bacillus firmus DS1.</title>
        <authorList>
            <person name="Peng D."/>
            <person name="Zhu L."/>
            <person name="Sun M."/>
        </authorList>
    </citation>
    <scope>NUCLEOTIDE SEQUENCE [LARGE SCALE GENOMIC DNA]</scope>
    <source>
        <strain evidence="11">DS1</strain>
    </source>
</reference>
<dbReference type="PROSITE" id="PS51755">
    <property type="entry name" value="OMPR_PHOB"/>
    <property type="match status" value="1"/>
</dbReference>
<dbReference type="SMART" id="SM00448">
    <property type="entry name" value="REC"/>
    <property type="match status" value="1"/>
</dbReference>
<dbReference type="SMART" id="SM00862">
    <property type="entry name" value="Trans_reg_C"/>
    <property type="match status" value="1"/>
</dbReference>
<dbReference type="InterPro" id="IPR001789">
    <property type="entry name" value="Sig_transdc_resp-reg_receiver"/>
</dbReference>
<feature type="domain" description="Response regulatory" evidence="8">
    <location>
        <begin position="3"/>
        <end position="115"/>
    </location>
</feature>
<dbReference type="Gene3D" id="3.40.50.2300">
    <property type="match status" value="1"/>
</dbReference>
<keyword evidence="1 6" id="KW-0597">Phosphoprotein</keyword>
<evidence type="ECO:0000256" key="2">
    <source>
        <dbReference type="ARBA" id="ARBA00023012"/>
    </source>
</evidence>
<dbReference type="AlphaFoldDB" id="W7L9L1"/>
<comment type="caution">
    <text evidence="10">The sequence shown here is derived from an EMBL/GenBank/DDBJ whole genome shotgun (WGS) entry which is preliminary data.</text>
</comment>
<keyword evidence="4 7" id="KW-0238">DNA-binding</keyword>
<dbReference type="PATRIC" id="fig|1307436.3.peg.5083"/>
<dbReference type="Gene3D" id="1.10.10.10">
    <property type="entry name" value="Winged helix-like DNA-binding domain superfamily/Winged helix DNA-binding domain"/>
    <property type="match status" value="1"/>
</dbReference>
<keyword evidence="3" id="KW-0805">Transcription regulation</keyword>
<evidence type="ECO:0000313" key="11">
    <source>
        <dbReference type="Proteomes" id="UP000019270"/>
    </source>
</evidence>
<dbReference type="InterPro" id="IPR001867">
    <property type="entry name" value="OmpR/PhoB-type_DNA-bd"/>
</dbReference>
<dbReference type="Pfam" id="PF00486">
    <property type="entry name" value="Trans_reg_C"/>
    <property type="match status" value="1"/>
</dbReference>
<feature type="modified residue" description="4-aspartylphosphate" evidence="6">
    <location>
        <position position="51"/>
    </location>
</feature>
<evidence type="ECO:0000256" key="7">
    <source>
        <dbReference type="PROSITE-ProRule" id="PRU01091"/>
    </source>
</evidence>
<dbReference type="RefSeq" id="WP_035333338.1">
    <property type="nucleotide sequence ID" value="NZ_APVL01000039.1"/>
</dbReference>
<keyword evidence="2" id="KW-0902">Two-component regulatory system</keyword>
<dbReference type="GO" id="GO:0016301">
    <property type="term" value="F:kinase activity"/>
    <property type="evidence" value="ECO:0007669"/>
    <property type="project" value="UniProtKB-KW"/>
</dbReference>
<dbReference type="GO" id="GO:0000156">
    <property type="term" value="F:phosphorelay response regulator activity"/>
    <property type="evidence" value="ECO:0007669"/>
    <property type="project" value="TreeGrafter"/>
</dbReference>
<evidence type="ECO:0000256" key="3">
    <source>
        <dbReference type="ARBA" id="ARBA00023015"/>
    </source>
</evidence>
<protein>
    <submittedName>
        <fullName evidence="10">Putative YclJ-like sensor histidine kinase</fullName>
    </submittedName>
</protein>
<feature type="DNA-binding region" description="OmpR/PhoB-type" evidence="7">
    <location>
        <begin position="123"/>
        <end position="223"/>
    </location>
</feature>
<evidence type="ECO:0000256" key="6">
    <source>
        <dbReference type="PROSITE-ProRule" id="PRU00169"/>
    </source>
</evidence>